<feature type="domain" description="Metallo-beta-lactamase" evidence="6">
    <location>
        <begin position="57"/>
        <end position="253"/>
    </location>
</feature>
<dbReference type="InterPro" id="IPR051013">
    <property type="entry name" value="MBL_superfamily_lactonases"/>
</dbReference>
<evidence type="ECO:0000256" key="4">
    <source>
        <dbReference type="ARBA" id="ARBA00022833"/>
    </source>
</evidence>
<dbReference type="GO" id="GO:0016787">
    <property type="term" value="F:hydrolase activity"/>
    <property type="evidence" value="ECO:0007669"/>
    <property type="project" value="UniProtKB-KW"/>
</dbReference>
<keyword evidence="5" id="KW-0732">Signal</keyword>
<organism evidence="7 8">
    <name type="scientific">Sphingomonas cremea</name>
    <dbReference type="NCBI Taxonomy" id="2904799"/>
    <lineage>
        <taxon>Bacteria</taxon>
        <taxon>Pseudomonadati</taxon>
        <taxon>Pseudomonadota</taxon>
        <taxon>Alphaproteobacteria</taxon>
        <taxon>Sphingomonadales</taxon>
        <taxon>Sphingomonadaceae</taxon>
        <taxon>Sphingomonas</taxon>
    </lineage>
</organism>
<keyword evidence="3" id="KW-0378">Hydrolase</keyword>
<feature type="signal peptide" evidence="5">
    <location>
        <begin position="1"/>
        <end position="19"/>
    </location>
</feature>
<dbReference type="PANTHER" id="PTHR42978">
    <property type="entry name" value="QUORUM-QUENCHING LACTONASE YTNP-RELATED-RELATED"/>
    <property type="match status" value="1"/>
</dbReference>
<evidence type="ECO:0000313" key="7">
    <source>
        <dbReference type="EMBL" id="MCF2515454.1"/>
    </source>
</evidence>
<dbReference type="GO" id="GO:0046872">
    <property type="term" value="F:metal ion binding"/>
    <property type="evidence" value="ECO:0007669"/>
    <property type="project" value="UniProtKB-KW"/>
</dbReference>
<dbReference type="Gene3D" id="3.60.15.10">
    <property type="entry name" value="Ribonuclease Z/Hydroxyacylglutathione hydrolase-like"/>
    <property type="match status" value="1"/>
</dbReference>
<name>A0A9X1TWJ7_9SPHN</name>
<evidence type="ECO:0000259" key="6">
    <source>
        <dbReference type="SMART" id="SM00849"/>
    </source>
</evidence>
<proteinExistence type="inferred from homology"/>
<evidence type="ECO:0000256" key="5">
    <source>
        <dbReference type="SAM" id="SignalP"/>
    </source>
</evidence>
<dbReference type="Pfam" id="PF00753">
    <property type="entry name" value="Lactamase_B"/>
    <property type="match status" value="1"/>
</dbReference>
<evidence type="ECO:0000256" key="1">
    <source>
        <dbReference type="ARBA" id="ARBA00007749"/>
    </source>
</evidence>
<evidence type="ECO:0000313" key="8">
    <source>
        <dbReference type="Proteomes" id="UP001139410"/>
    </source>
</evidence>
<dbReference type="SUPFAM" id="SSF56281">
    <property type="entry name" value="Metallo-hydrolase/oxidoreductase"/>
    <property type="match status" value="1"/>
</dbReference>
<accession>A0A9X1TWJ7</accession>
<dbReference type="PANTHER" id="PTHR42978:SF3">
    <property type="entry name" value="BLR3078 PROTEIN"/>
    <property type="match status" value="1"/>
</dbReference>
<keyword evidence="2" id="KW-0479">Metal-binding</keyword>
<feature type="chain" id="PRO_5040824068" evidence="5">
    <location>
        <begin position="20"/>
        <end position="269"/>
    </location>
</feature>
<dbReference type="CDD" id="cd07729">
    <property type="entry name" value="AHL_lactonase_MBL-fold"/>
    <property type="match status" value="1"/>
</dbReference>
<evidence type="ECO:0000256" key="3">
    <source>
        <dbReference type="ARBA" id="ARBA00022801"/>
    </source>
</evidence>
<reference evidence="7" key="1">
    <citation type="submission" date="2022-01" db="EMBL/GenBank/DDBJ databases">
        <authorList>
            <person name="Jo J.-H."/>
            <person name="Im W.-T."/>
        </authorList>
    </citation>
    <scope>NUCLEOTIDE SEQUENCE</scope>
    <source>
        <strain evidence="7">G124</strain>
    </source>
</reference>
<gene>
    <name evidence="7" type="ORF">LVY65_10315</name>
</gene>
<dbReference type="AlphaFoldDB" id="A0A9X1TWJ7"/>
<dbReference type="InterPro" id="IPR001279">
    <property type="entry name" value="Metallo-B-lactamas"/>
</dbReference>
<comment type="caution">
    <text evidence="7">The sequence shown here is derived from an EMBL/GenBank/DDBJ whole genome shotgun (WGS) entry which is preliminary data.</text>
</comment>
<comment type="similarity">
    <text evidence="1">Belongs to the metallo-beta-lactamase superfamily.</text>
</comment>
<dbReference type="RefSeq" id="WP_235068060.1">
    <property type="nucleotide sequence ID" value="NZ_JAKFGM010000003.1"/>
</dbReference>
<dbReference type="EMBL" id="JAKFGM010000003">
    <property type="protein sequence ID" value="MCF2515454.1"/>
    <property type="molecule type" value="Genomic_DNA"/>
</dbReference>
<protein>
    <submittedName>
        <fullName evidence="7">N-acyl homoserine lactonase family protein</fullName>
    </submittedName>
</protein>
<dbReference type="SMART" id="SM00849">
    <property type="entry name" value="Lactamase_B"/>
    <property type="match status" value="1"/>
</dbReference>
<dbReference type="InterPro" id="IPR036866">
    <property type="entry name" value="RibonucZ/Hydroxyglut_hydro"/>
</dbReference>
<evidence type="ECO:0000256" key="2">
    <source>
        <dbReference type="ARBA" id="ARBA00022723"/>
    </source>
</evidence>
<keyword evidence="8" id="KW-1185">Reference proteome</keyword>
<sequence>MRKWISAVLALMLSAPAAAQAPKLQLWRLDCGKILIKDFNSFFSDTLEYKPGPREVVASCYLIRHGDDYLLWDTGYPASFKGKSVDRGPAVASLDVTVVEQLAKLGLKPADVDIVGISHMHRDHTGQAGEFPGAKLIVGKGDFELTKGTDDPFQAWRADGAKLQLMHGADIDMFGDGSVVALNLPGHTPDHMALLVRLASGNVLLSGDLYHSTEARAIKGVPPFNTSRAETLASMDRFERLAKHWNARVIIQHEPADVAKLPAFPKAAE</sequence>
<dbReference type="Proteomes" id="UP001139410">
    <property type="component" value="Unassembled WGS sequence"/>
</dbReference>
<keyword evidence="4" id="KW-0862">Zinc</keyword>